<dbReference type="Proteomes" id="UP000234881">
    <property type="component" value="Unassembled WGS sequence"/>
</dbReference>
<sequence>MEHVKVKSLAGTALETKDAGDLDAEVKKLIEGIGTSFEEYKKTNDQRMQEIEKRGSADVVTEQKLAKIDADLGDMSKLKEVIEAQKSAIEDLAKKANRPRGGNGLDNLNADQIEHQKAFEDYIKKGAEGNLGALQTKALSASVDAEGGYAVPEHLDQDIIKRLKDVSPVRSVCRNIMVSVGNYKKPAGSGAAASGWVGEKDVRPKTDSPGLNIFEPSFGEMYAMPAATRIILDDAFFNVEAWLAEEVESTFAEKEGVAFVSGDGVNKPKGFLTHTTDANKDGSRTYGNIQHVLSGAAGGFAANDATDALINLFYALKAGYRQNAKWMMNSQTVSEVRKLKDSNGNYIWQPGLSIGEATSLLERPVVSAEEMPQIAADSLSIALADWERAYTVIDRMGTQVLRDPFSEKGFILFYTTKRVGGGMENDDAIKLMKFAA</sequence>
<keyword evidence="4" id="KW-1185">Reference proteome</keyword>
<evidence type="ECO:0000313" key="3">
    <source>
        <dbReference type="EMBL" id="PLW76810.1"/>
    </source>
</evidence>
<dbReference type="NCBIfam" id="TIGR01554">
    <property type="entry name" value="major_cap_HK97"/>
    <property type="match status" value="1"/>
</dbReference>
<dbReference type="InterPro" id="IPR024455">
    <property type="entry name" value="Phage_capsid"/>
</dbReference>
<evidence type="ECO:0000259" key="2">
    <source>
        <dbReference type="Pfam" id="PF05065"/>
    </source>
</evidence>
<evidence type="ECO:0000256" key="1">
    <source>
        <dbReference type="ARBA" id="ARBA00004328"/>
    </source>
</evidence>
<dbReference type="SUPFAM" id="SSF56563">
    <property type="entry name" value="Major capsid protein gp5"/>
    <property type="match status" value="1"/>
</dbReference>
<organism evidence="3 4">
    <name type="scientific">Cohaesibacter celericrescens</name>
    <dbReference type="NCBI Taxonomy" id="2067669"/>
    <lineage>
        <taxon>Bacteria</taxon>
        <taxon>Pseudomonadati</taxon>
        <taxon>Pseudomonadota</taxon>
        <taxon>Alphaproteobacteria</taxon>
        <taxon>Hyphomicrobiales</taxon>
        <taxon>Cohaesibacteraceae</taxon>
    </lineage>
</organism>
<dbReference type="Pfam" id="PF05065">
    <property type="entry name" value="Phage_capsid"/>
    <property type="match status" value="1"/>
</dbReference>
<dbReference type="AlphaFoldDB" id="A0A2N5XQU3"/>
<evidence type="ECO:0000313" key="4">
    <source>
        <dbReference type="Proteomes" id="UP000234881"/>
    </source>
</evidence>
<dbReference type="Gene3D" id="3.30.2320.10">
    <property type="entry name" value="hypothetical protein PF0899 domain"/>
    <property type="match status" value="1"/>
</dbReference>
<reference evidence="3 4" key="1">
    <citation type="submission" date="2018-01" db="EMBL/GenBank/DDBJ databases">
        <title>The draft genome sequence of Cohaesibacter sp. H1304.</title>
        <authorList>
            <person name="Wang N.-N."/>
            <person name="Du Z.-J."/>
        </authorList>
    </citation>
    <scope>NUCLEOTIDE SEQUENCE [LARGE SCALE GENOMIC DNA]</scope>
    <source>
        <strain evidence="3 4">H1304</strain>
    </source>
</reference>
<dbReference type="InterPro" id="IPR054612">
    <property type="entry name" value="Phage_capsid-like_C"/>
</dbReference>
<name>A0A2N5XQU3_9HYPH</name>
<protein>
    <submittedName>
        <fullName evidence="3">Phage major capsid protein</fullName>
    </submittedName>
</protein>
<accession>A0A2N5XQU3</accession>
<comment type="caution">
    <text evidence="3">The sequence shown here is derived from an EMBL/GenBank/DDBJ whole genome shotgun (WGS) entry which is preliminary data.</text>
</comment>
<dbReference type="RefSeq" id="WP_101534098.1">
    <property type="nucleotide sequence ID" value="NZ_PKUQ01000022.1"/>
</dbReference>
<dbReference type="EMBL" id="PKUQ01000022">
    <property type="protein sequence ID" value="PLW76810.1"/>
    <property type="molecule type" value="Genomic_DNA"/>
</dbReference>
<dbReference type="OrthoDB" id="9786516at2"/>
<gene>
    <name evidence="3" type="ORF">C0081_12165</name>
</gene>
<comment type="subcellular location">
    <subcellularLocation>
        <location evidence="1">Virion</location>
    </subcellularLocation>
</comment>
<feature type="domain" description="Phage capsid-like C-terminal" evidence="2">
    <location>
        <begin position="147"/>
        <end position="434"/>
    </location>
</feature>
<proteinExistence type="predicted"/>